<evidence type="ECO:0000256" key="1">
    <source>
        <dbReference type="SAM" id="MobiDB-lite"/>
    </source>
</evidence>
<dbReference type="InterPro" id="IPR035897">
    <property type="entry name" value="Toll_tir_struct_dom_sf"/>
</dbReference>
<evidence type="ECO:0000259" key="2">
    <source>
        <dbReference type="Pfam" id="PF13676"/>
    </source>
</evidence>
<organism evidence="3">
    <name type="scientific">Boseongicola sp. SB0664_bin_43</name>
    <dbReference type="NCBI Taxonomy" id="2604844"/>
    <lineage>
        <taxon>Bacteria</taxon>
        <taxon>Pseudomonadati</taxon>
        <taxon>Pseudomonadota</taxon>
        <taxon>Alphaproteobacteria</taxon>
        <taxon>Rhodobacterales</taxon>
        <taxon>Paracoccaceae</taxon>
        <taxon>Boseongicola</taxon>
    </lineage>
</organism>
<dbReference type="AlphaFoldDB" id="A0A6B0Y2A9"/>
<dbReference type="InterPro" id="IPR000157">
    <property type="entry name" value="TIR_dom"/>
</dbReference>
<accession>A0A6B0Y2A9</accession>
<name>A0A6B0Y2A9_9RHOB</name>
<proteinExistence type="predicted"/>
<feature type="region of interest" description="Disordered" evidence="1">
    <location>
        <begin position="102"/>
        <end position="123"/>
    </location>
</feature>
<dbReference type="EMBL" id="VXRY01000303">
    <property type="protein sequence ID" value="MXY33949.1"/>
    <property type="molecule type" value="Genomic_DNA"/>
</dbReference>
<dbReference type="Gene3D" id="3.40.50.10140">
    <property type="entry name" value="Toll/interleukin-1 receptor homology (TIR) domain"/>
    <property type="match status" value="1"/>
</dbReference>
<protein>
    <submittedName>
        <fullName evidence="3">TIR domain-containing protein</fullName>
    </submittedName>
</protein>
<dbReference type="Pfam" id="PF13676">
    <property type="entry name" value="TIR_2"/>
    <property type="match status" value="1"/>
</dbReference>
<reference evidence="3" key="1">
    <citation type="submission" date="2019-09" db="EMBL/GenBank/DDBJ databases">
        <title>Characterisation of the sponge microbiome using genome-centric metagenomics.</title>
        <authorList>
            <person name="Engelberts J.P."/>
            <person name="Robbins S.J."/>
            <person name="De Goeij J.M."/>
            <person name="Aranda M."/>
            <person name="Bell S.C."/>
            <person name="Webster N.S."/>
        </authorList>
    </citation>
    <scope>NUCLEOTIDE SEQUENCE</scope>
    <source>
        <strain evidence="3">SB0664_bin_43</strain>
    </source>
</reference>
<gene>
    <name evidence="3" type="ORF">F4Y60_07635</name>
</gene>
<dbReference type="GO" id="GO:0007165">
    <property type="term" value="P:signal transduction"/>
    <property type="evidence" value="ECO:0007669"/>
    <property type="project" value="InterPro"/>
</dbReference>
<dbReference type="SUPFAM" id="SSF52200">
    <property type="entry name" value="Toll/Interleukin receptor TIR domain"/>
    <property type="match status" value="1"/>
</dbReference>
<comment type="caution">
    <text evidence="3">The sequence shown here is derived from an EMBL/GenBank/DDBJ whole genome shotgun (WGS) entry which is preliminary data.</text>
</comment>
<feature type="domain" description="TIR" evidence="2">
    <location>
        <begin position="161"/>
        <end position="255"/>
    </location>
</feature>
<sequence>MSRTPMQIVVARDRTDRRTDVYVDTLRLAFEGSADSARSPSTYLAEAVDLGIRVLEPEGNLKAVEVRRMLKGARDTVFVVIGDWPKGSDELCRRAHDRKVVKVPSPPRRGDGEVQGPRPEDSVETTLAPVVTALCAMERARGVLVSRMSRGHRPARGLKLFISHAKADGVAMARSLIGVLQQLKAAGAGRVGFDYFYDAEHIEPGSVWRSVIKENAKSSMLIALRTEAYEGRYWCRREFLAAERRGLPILVVDLRKEQYHDSAQLPFDVVPSVRVHDGNLIRVVLHAMAAHLRALRVQSMALPTVQILPHRPSVHSLSGAIQATAANKIAYPGPKLPKTFLQAVAPMLRRKSVAAQLVTFDEL</sequence>
<evidence type="ECO:0000313" key="3">
    <source>
        <dbReference type="EMBL" id="MXY33949.1"/>
    </source>
</evidence>